<dbReference type="EMBL" id="CP068595">
    <property type="protein sequence ID" value="QQZ63919.1"/>
    <property type="molecule type" value="Genomic_DNA"/>
</dbReference>
<sequence>MSKQYLDVLKECVIETGKNSLRYLDGPIDAGSKASHKELAGKELHQEILNISKAILYT</sequence>
<evidence type="ECO:0000313" key="2">
    <source>
        <dbReference type="Proteomes" id="UP000595841"/>
    </source>
</evidence>
<gene>
    <name evidence="1" type="ORF">JI735_16770</name>
</gene>
<keyword evidence="2" id="KW-1185">Reference proteome</keyword>
<evidence type="ECO:0000313" key="1">
    <source>
        <dbReference type="EMBL" id="QQZ63919.1"/>
    </source>
</evidence>
<organism evidence="1 2">
    <name type="scientific">Paenibacillus sonchi</name>
    <dbReference type="NCBI Taxonomy" id="373687"/>
    <lineage>
        <taxon>Bacteria</taxon>
        <taxon>Bacillati</taxon>
        <taxon>Bacillota</taxon>
        <taxon>Bacilli</taxon>
        <taxon>Bacillales</taxon>
        <taxon>Paenibacillaceae</taxon>
        <taxon>Paenibacillus</taxon>
        <taxon>Paenibacillus sonchi group</taxon>
    </lineage>
</organism>
<accession>A0A974PH76</accession>
<dbReference type="RefSeq" id="WP_157771262.1">
    <property type="nucleotide sequence ID" value="NZ_CP068595.1"/>
</dbReference>
<protein>
    <submittedName>
        <fullName evidence="1">Uncharacterized protein</fullName>
    </submittedName>
</protein>
<dbReference type="KEGG" id="pson:JI735_16770"/>
<dbReference type="Proteomes" id="UP000595841">
    <property type="component" value="Chromosome"/>
</dbReference>
<dbReference type="AlphaFoldDB" id="A0A974PH76"/>
<proteinExistence type="predicted"/>
<reference evidence="1 2" key="1">
    <citation type="submission" date="2021-01" db="EMBL/GenBank/DDBJ databases">
        <title>Whole genome sequence of Paenibacillus sonchi LMG 24727 for comparative genomics.</title>
        <authorList>
            <person name="Lee G."/>
            <person name="Kim M.-J."/>
            <person name="Lim K."/>
            <person name="Shin J.-H."/>
        </authorList>
    </citation>
    <scope>NUCLEOTIDE SEQUENCE [LARGE SCALE GENOMIC DNA]</scope>
    <source>
        <strain evidence="1 2">LMG 24727</strain>
    </source>
</reference>
<name>A0A974PH76_9BACL</name>